<organism evidence="1">
    <name type="scientific">Myoviridae sp. ctq9w2</name>
    <dbReference type="NCBI Taxonomy" id="2825177"/>
    <lineage>
        <taxon>Viruses</taxon>
        <taxon>Duplodnaviria</taxon>
        <taxon>Heunggongvirae</taxon>
        <taxon>Uroviricota</taxon>
        <taxon>Caudoviricetes</taxon>
    </lineage>
</organism>
<reference evidence="1" key="1">
    <citation type="journal article" date="2021" name="Proc. Natl. Acad. Sci. U.S.A.">
        <title>A Catalog of Tens of Thousands of Viruses from Human Metagenomes Reveals Hidden Associations with Chronic Diseases.</title>
        <authorList>
            <person name="Tisza M.J."/>
            <person name="Buck C.B."/>
        </authorList>
    </citation>
    <scope>NUCLEOTIDE SEQUENCE</scope>
    <source>
        <strain evidence="1">Ctq9w2</strain>
    </source>
</reference>
<sequence>MYRKTGSMSRVFIFSPFRWIHRNGENITI</sequence>
<accession>A0A8S5PYD8</accession>
<proteinExistence type="predicted"/>
<name>A0A8S5PYD8_9CAUD</name>
<dbReference type="EMBL" id="BK015530">
    <property type="protein sequence ID" value="DAE11316.1"/>
    <property type="molecule type" value="Genomic_DNA"/>
</dbReference>
<evidence type="ECO:0000313" key="1">
    <source>
        <dbReference type="EMBL" id="DAE11316.1"/>
    </source>
</evidence>
<protein>
    <submittedName>
        <fullName evidence="1">Uncharacterized protein</fullName>
    </submittedName>
</protein>